<evidence type="ECO:0000313" key="2">
    <source>
        <dbReference type="Proteomes" id="UP001476798"/>
    </source>
</evidence>
<accession>A0ABV0MF39</accession>
<organism evidence="1 2">
    <name type="scientific">Goodea atripinnis</name>
    <dbReference type="NCBI Taxonomy" id="208336"/>
    <lineage>
        <taxon>Eukaryota</taxon>
        <taxon>Metazoa</taxon>
        <taxon>Chordata</taxon>
        <taxon>Craniata</taxon>
        <taxon>Vertebrata</taxon>
        <taxon>Euteleostomi</taxon>
        <taxon>Actinopterygii</taxon>
        <taxon>Neopterygii</taxon>
        <taxon>Teleostei</taxon>
        <taxon>Neoteleostei</taxon>
        <taxon>Acanthomorphata</taxon>
        <taxon>Ovalentaria</taxon>
        <taxon>Atherinomorphae</taxon>
        <taxon>Cyprinodontiformes</taxon>
        <taxon>Goodeidae</taxon>
        <taxon>Goodea</taxon>
    </lineage>
</organism>
<sequence>DDSSNEEGTIWESLNDGLPDIHPLSAIAARPALAIKAAHTHTKTHTADTF</sequence>
<comment type="caution">
    <text evidence="1">The sequence shown here is derived from an EMBL/GenBank/DDBJ whole genome shotgun (WGS) entry which is preliminary data.</text>
</comment>
<feature type="non-terminal residue" evidence="1">
    <location>
        <position position="1"/>
    </location>
</feature>
<reference evidence="1 2" key="1">
    <citation type="submission" date="2021-06" db="EMBL/GenBank/DDBJ databases">
        <authorList>
            <person name="Palmer J.M."/>
        </authorList>
    </citation>
    <scope>NUCLEOTIDE SEQUENCE [LARGE SCALE GENOMIC DNA]</scope>
    <source>
        <strain evidence="1 2">GA_2019</strain>
        <tissue evidence="1">Muscle</tissue>
    </source>
</reference>
<keyword evidence="2" id="KW-1185">Reference proteome</keyword>
<name>A0ABV0MF39_9TELE</name>
<protein>
    <submittedName>
        <fullName evidence="1">Uncharacterized protein</fullName>
    </submittedName>
</protein>
<gene>
    <name evidence="1" type="ORF">GOODEAATRI_000965</name>
</gene>
<dbReference type="Proteomes" id="UP001476798">
    <property type="component" value="Unassembled WGS sequence"/>
</dbReference>
<dbReference type="EMBL" id="JAHRIO010000028">
    <property type="protein sequence ID" value="MEQ2157349.1"/>
    <property type="molecule type" value="Genomic_DNA"/>
</dbReference>
<evidence type="ECO:0000313" key="1">
    <source>
        <dbReference type="EMBL" id="MEQ2157349.1"/>
    </source>
</evidence>
<proteinExistence type="predicted"/>